<proteinExistence type="predicted"/>
<feature type="non-terminal residue" evidence="7">
    <location>
        <position position="1"/>
    </location>
</feature>
<evidence type="ECO:0000259" key="5">
    <source>
        <dbReference type="PROSITE" id="PS51194"/>
    </source>
</evidence>
<dbReference type="SUPFAM" id="SSF52540">
    <property type="entry name" value="P-loop containing nucleoside triphosphate hydrolases"/>
    <property type="match status" value="1"/>
</dbReference>
<dbReference type="GO" id="GO:0004386">
    <property type="term" value="F:helicase activity"/>
    <property type="evidence" value="ECO:0007669"/>
    <property type="project" value="UniProtKB-KW"/>
</dbReference>
<dbReference type="InterPro" id="IPR027417">
    <property type="entry name" value="P-loop_NTPase"/>
</dbReference>
<dbReference type="Gene3D" id="3.40.50.300">
    <property type="entry name" value="P-loop containing nucleotide triphosphate hydrolases"/>
    <property type="match status" value="1"/>
</dbReference>
<sequence length="252" mass="28017">VFLELGQDDMRQINALFCELEVVKLKIKSCQSREEAESLKFTEKNLINKIYTDSAEAKIPAVLDYLGTIIEAGCKFLIFAHHQPMIDSIHKFLLKKKVGCIRIDGSTPAASRQALVTEFQEKDSVKAAVLSIKAGGVGLTLTAASTVIFAELSWTPGDIIQAEDRAHRIGQVSSVNIYYLLANDTVDDIIWDVIQSKLENLGQMLDGHENSLEVSVDQSGCSPLKQRTLDSFVKRCNNSHSDHEPKHKHPRN</sequence>
<dbReference type="Proteomes" id="UP000504604">
    <property type="component" value="Unplaced"/>
</dbReference>
<name>A0A6I9SQS9_SESIN</name>
<keyword evidence="3" id="KW-0347">Helicase</keyword>
<evidence type="ECO:0000256" key="3">
    <source>
        <dbReference type="ARBA" id="ARBA00022806"/>
    </source>
</evidence>
<keyword evidence="2" id="KW-0378">Hydrolase</keyword>
<gene>
    <name evidence="7" type="primary">LOC105155182</name>
</gene>
<dbReference type="GO" id="GO:0006281">
    <property type="term" value="P:DNA repair"/>
    <property type="evidence" value="ECO:0007669"/>
    <property type="project" value="TreeGrafter"/>
</dbReference>
<dbReference type="GeneID" id="105155182"/>
<protein>
    <submittedName>
        <fullName evidence="7">SWI/SNF-related matrix-associated actin-dependent regulator of chromatin subfamily A-like protein 1</fullName>
    </submittedName>
</protein>
<keyword evidence="4" id="KW-0067">ATP-binding</keyword>
<dbReference type="GO" id="GO:0016787">
    <property type="term" value="F:hydrolase activity"/>
    <property type="evidence" value="ECO:0007669"/>
    <property type="project" value="UniProtKB-KW"/>
</dbReference>
<organism evidence="6 7">
    <name type="scientific">Sesamum indicum</name>
    <name type="common">Oriental sesame</name>
    <name type="synonym">Sesamum orientale</name>
    <dbReference type="NCBI Taxonomy" id="4182"/>
    <lineage>
        <taxon>Eukaryota</taxon>
        <taxon>Viridiplantae</taxon>
        <taxon>Streptophyta</taxon>
        <taxon>Embryophyta</taxon>
        <taxon>Tracheophyta</taxon>
        <taxon>Spermatophyta</taxon>
        <taxon>Magnoliopsida</taxon>
        <taxon>eudicotyledons</taxon>
        <taxon>Gunneridae</taxon>
        <taxon>Pentapetalae</taxon>
        <taxon>asterids</taxon>
        <taxon>lamiids</taxon>
        <taxon>Lamiales</taxon>
        <taxon>Pedaliaceae</taxon>
        <taxon>Sesamum</taxon>
    </lineage>
</organism>
<dbReference type="GO" id="GO:0031297">
    <property type="term" value="P:replication fork processing"/>
    <property type="evidence" value="ECO:0007669"/>
    <property type="project" value="TreeGrafter"/>
</dbReference>
<accession>A0A6I9SQS9</accession>
<dbReference type="FunFam" id="3.40.50.300:FF:001501">
    <property type="entry name" value="Chromatin remodeling factor18"/>
    <property type="match status" value="1"/>
</dbReference>
<dbReference type="GO" id="GO:0043596">
    <property type="term" value="C:nuclear replication fork"/>
    <property type="evidence" value="ECO:0007669"/>
    <property type="project" value="TreeGrafter"/>
</dbReference>
<feature type="domain" description="Helicase C-terminal" evidence="5">
    <location>
        <begin position="62"/>
        <end position="213"/>
    </location>
</feature>
<dbReference type="InParanoid" id="A0A6I9SQS9"/>
<keyword evidence="6" id="KW-1185">Reference proteome</keyword>
<dbReference type="SMART" id="SM00490">
    <property type="entry name" value="HELICc"/>
    <property type="match status" value="1"/>
</dbReference>
<reference evidence="7" key="1">
    <citation type="submission" date="2025-08" db="UniProtKB">
        <authorList>
            <consortium name="RefSeq"/>
        </authorList>
    </citation>
    <scope>IDENTIFICATION</scope>
</reference>
<evidence type="ECO:0000313" key="6">
    <source>
        <dbReference type="Proteomes" id="UP000504604"/>
    </source>
</evidence>
<dbReference type="PANTHER" id="PTHR45766:SF3">
    <property type="entry name" value="DNA ANNEALING HELICASE AND ENDONUCLEASE ZRANB3"/>
    <property type="match status" value="1"/>
</dbReference>
<dbReference type="InterPro" id="IPR049730">
    <property type="entry name" value="SNF2/RAD54-like_C"/>
</dbReference>
<dbReference type="RefSeq" id="XP_011069340.1">
    <property type="nucleotide sequence ID" value="XM_011071038.2"/>
</dbReference>
<dbReference type="PROSITE" id="PS51194">
    <property type="entry name" value="HELICASE_CTER"/>
    <property type="match status" value="1"/>
</dbReference>
<dbReference type="AlphaFoldDB" id="A0A6I9SQS9"/>
<evidence type="ECO:0000313" key="7">
    <source>
        <dbReference type="RefSeq" id="XP_011069340.1"/>
    </source>
</evidence>
<dbReference type="PANTHER" id="PTHR45766">
    <property type="entry name" value="DNA ANNEALING HELICASE AND ENDONUCLEASE ZRANB3 FAMILY MEMBER"/>
    <property type="match status" value="1"/>
</dbReference>
<evidence type="ECO:0000256" key="2">
    <source>
        <dbReference type="ARBA" id="ARBA00022801"/>
    </source>
</evidence>
<dbReference type="GO" id="GO:0004520">
    <property type="term" value="F:DNA endonuclease activity"/>
    <property type="evidence" value="ECO:0007669"/>
    <property type="project" value="TreeGrafter"/>
</dbReference>
<dbReference type="CDD" id="cd18793">
    <property type="entry name" value="SF2_C_SNF"/>
    <property type="match status" value="1"/>
</dbReference>
<dbReference type="InterPro" id="IPR001650">
    <property type="entry name" value="Helicase_C-like"/>
</dbReference>
<evidence type="ECO:0000256" key="1">
    <source>
        <dbReference type="ARBA" id="ARBA00022741"/>
    </source>
</evidence>
<dbReference type="Pfam" id="PF00271">
    <property type="entry name" value="Helicase_C"/>
    <property type="match status" value="1"/>
</dbReference>
<dbReference type="KEGG" id="sind:105155182"/>
<keyword evidence="1" id="KW-0547">Nucleotide-binding</keyword>
<dbReference type="GO" id="GO:0005524">
    <property type="term" value="F:ATP binding"/>
    <property type="evidence" value="ECO:0007669"/>
    <property type="project" value="UniProtKB-KW"/>
</dbReference>
<dbReference type="OrthoDB" id="2801544at2759"/>
<evidence type="ECO:0000256" key="4">
    <source>
        <dbReference type="ARBA" id="ARBA00022840"/>
    </source>
</evidence>